<dbReference type="RefSeq" id="WP_181660530.1">
    <property type="nucleotide sequence ID" value="NZ_JACEHE010000020.1"/>
</dbReference>
<sequence>MNRKTAWAAITAVLSVLAVLVTPTPASADVKVNSFKNYGTTWCLDYYAARGVYATDCNSGKFQQWIWNNDRTRATPMRQVQSDLCLTLRNPDEKVVMAPCDLSIWGPRQLWWVTYPAGGANSPFIKSAYIPEWCLHSFWDSVAVEECAGSGDLFERWAVL</sequence>
<evidence type="ECO:0000313" key="10">
    <source>
        <dbReference type="EMBL" id="MBA2949599.1"/>
    </source>
</evidence>
<gene>
    <name evidence="10" type="ORF">H1D24_28200</name>
</gene>
<dbReference type="InterPro" id="IPR035992">
    <property type="entry name" value="Ricin_B-like_lectins"/>
</dbReference>
<dbReference type="AlphaFoldDB" id="A0A7W0DSI7"/>
<keyword evidence="8" id="KW-0449">Lipoprotein</keyword>
<evidence type="ECO:0000256" key="8">
    <source>
        <dbReference type="ARBA" id="ARBA00023288"/>
    </source>
</evidence>
<comment type="caution">
    <text evidence="10">The sequence shown here is derived from an EMBL/GenBank/DDBJ whole genome shotgun (WGS) entry which is preliminary data.</text>
</comment>
<keyword evidence="5" id="KW-0472">Membrane</keyword>
<dbReference type="PROSITE" id="PS50231">
    <property type="entry name" value="RICIN_B_LECTIN"/>
    <property type="match status" value="1"/>
</dbReference>
<dbReference type="SUPFAM" id="SSF50370">
    <property type="entry name" value="Ricin B-like lectins"/>
    <property type="match status" value="1"/>
</dbReference>
<keyword evidence="6" id="KW-0564">Palmitate</keyword>
<keyword evidence="4" id="KW-0843">Virulence</keyword>
<keyword evidence="10" id="KW-0430">Lectin</keyword>
<evidence type="ECO:0000256" key="3">
    <source>
        <dbReference type="ARBA" id="ARBA00022729"/>
    </source>
</evidence>
<feature type="chain" id="PRO_5030611254" evidence="9">
    <location>
        <begin position="29"/>
        <end position="160"/>
    </location>
</feature>
<dbReference type="CDD" id="cd23415">
    <property type="entry name" value="beta-trefoil_Ricin_AH"/>
    <property type="match status" value="1"/>
</dbReference>
<evidence type="ECO:0000256" key="1">
    <source>
        <dbReference type="ARBA" id="ARBA00004459"/>
    </source>
</evidence>
<dbReference type="GO" id="GO:0009279">
    <property type="term" value="C:cell outer membrane"/>
    <property type="evidence" value="ECO:0007669"/>
    <property type="project" value="UniProtKB-SubCell"/>
</dbReference>
<keyword evidence="3 9" id="KW-0732">Signal</keyword>
<dbReference type="EMBL" id="JACEHE010000020">
    <property type="protein sequence ID" value="MBA2949599.1"/>
    <property type="molecule type" value="Genomic_DNA"/>
</dbReference>
<protein>
    <submittedName>
        <fullName evidence="10">Ricin-type beta-trefoil lectin domain protein</fullName>
    </submittedName>
</protein>
<evidence type="ECO:0000256" key="4">
    <source>
        <dbReference type="ARBA" id="ARBA00023026"/>
    </source>
</evidence>
<keyword evidence="7" id="KW-0998">Cell outer membrane</keyword>
<dbReference type="Proteomes" id="UP000545761">
    <property type="component" value="Unassembled WGS sequence"/>
</dbReference>
<reference evidence="10 11" key="1">
    <citation type="submission" date="2020-07" db="EMBL/GenBank/DDBJ databases">
        <title>Streptomyces isolated from Indian soil.</title>
        <authorList>
            <person name="Mandal S."/>
            <person name="Maiti P.K."/>
        </authorList>
    </citation>
    <scope>NUCLEOTIDE SEQUENCE [LARGE SCALE GENOMIC DNA]</scope>
    <source>
        <strain evidence="10 11">PSKA28</strain>
    </source>
</reference>
<dbReference type="InterPro" id="IPR003558">
    <property type="entry name" value="CDtoxinA/C"/>
</dbReference>
<dbReference type="GO" id="GO:0030246">
    <property type="term" value="F:carbohydrate binding"/>
    <property type="evidence" value="ECO:0007669"/>
    <property type="project" value="UniProtKB-KW"/>
</dbReference>
<evidence type="ECO:0000313" key="11">
    <source>
        <dbReference type="Proteomes" id="UP000545761"/>
    </source>
</evidence>
<proteinExistence type="predicted"/>
<accession>A0A7W0DSI7</accession>
<comment type="subcellular location">
    <subcellularLocation>
        <location evidence="1">Cell outer membrane</location>
        <topology evidence="1">Lipid-anchor</topology>
    </subcellularLocation>
</comment>
<evidence type="ECO:0000256" key="9">
    <source>
        <dbReference type="SAM" id="SignalP"/>
    </source>
</evidence>
<dbReference type="GO" id="GO:0090729">
    <property type="term" value="F:toxin activity"/>
    <property type="evidence" value="ECO:0007669"/>
    <property type="project" value="UniProtKB-KW"/>
</dbReference>
<evidence type="ECO:0000256" key="5">
    <source>
        <dbReference type="ARBA" id="ARBA00023136"/>
    </source>
</evidence>
<evidence type="ECO:0000256" key="7">
    <source>
        <dbReference type="ARBA" id="ARBA00023237"/>
    </source>
</evidence>
<keyword evidence="2" id="KW-0800">Toxin</keyword>
<evidence type="ECO:0000256" key="6">
    <source>
        <dbReference type="ARBA" id="ARBA00023139"/>
    </source>
</evidence>
<dbReference type="Gene3D" id="2.80.10.50">
    <property type="match status" value="1"/>
</dbReference>
<dbReference type="Pfam" id="PF03498">
    <property type="entry name" value="CDtoxinA"/>
    <property type="match status" value="1"/>
</dbReference>
<evidence type="ECO:0000256" key="2">
    <source>
        <dbReference type="ARBA" id="ARBA00022656"/>
    </source>
</evidence>
<organism evidence="10 11">
    <name type="scientific">Streptomyces himalayensis subsp. himalayensis</name>
    <dbReference type="NCBI Taxonomy" id="2756131"/>
    <lineage>
        <taxon>Bacteria</taxon>
        <taxon>Bacillati</taxon>
        <taxon>Actinomycetota</taxon>
        <taxon>Actinomycetes</taxon>
        <taxon>Kitasatosporales</taxon>
        <taxon>Streptomycetaceae</taxon>
        <taxon>Streptomyces</taxon>
        <taxon>Streptomyces himalayensis</taxon>
    </lineage>
</organism>
<name>A0A7W0DSI7_9ACTN</name>
<feature type="signal peptide" evidence="9">
    <location>
        <begin position="1"/>
        <end position="28"/>
    </location>
</feature>